<evidence type="ECO:0000313" key="7">
    <source>
        <dbReference type="Proteomes" id="UP001519654"/>
    </source>
</evidence>
<dbReference type="Gene3D" id="3.40.50.2300">
    <property type="match status" value="2"/>
</dbReference>
<dbReference type="PROSITE" id="PS51257">
    <property type="entry name" value="PROKAR_LIPOPROTEIN"/>
    <property type="match status" value="1"/>
</dbReference>
<dbReference type="PANTHER" id="PTHR30036">
    <property type="entry name" value="D-XYLOSE-BINDING PERIPLASMIC PROTEIN"/>
    <property type="match status" value="1"/>
</dbReference>
<comment type="caution">
    <text evidence="6">The sequence shown here is derived from an EMBL/GenBank/DDBJ whole genome shotgun (WGS) entry which is preliminary data.</text>
</comment>
<dbReference type="PANTHER" id="PTHR30036:SF1">
    <property type="entry name" value="D-XYLOSE-BINDING PERIPLASMIC PROTEIN"/>
    <property type="match status" value="1"/>
</dbReference>
<dbReference type="SUPFAM" id="SSF53822">
    <property type="entry name" value="Periplasmic binding protein-like I"/>
    <property type="match status" value="1"/>
</dbReference>
<feature type="signal peptide" evidence="4">
    <location>
        <begin position="1"/>
        <end position="21"/>
    </location>
</feature>
<organism evidence="6 7">
    <name type="scientific">Paractinoplanes bogorensis</name>
    <dbReference type="NCBI Taxonomy" id="1610840"/>
    <lineage>
        <taxon>Bacteria</taxon>
        <taxon>Bacillati</taxon>
        <taxon>Actinomycetota</taxon>
        <taxon>Actinomycetes</taxon>
        <taxon>Micromonosporales</taxon>
        <taxon>Micromonosporaceae</taxon>
        <taxon>Paractinoplanes</taxon>
    </lineage>
</organism>
<gene>
    <name evidence="6" type="ORF">KOI35_12580</name>
</gene>
<dbReference type="RefSeq" id="WP_215786857.1">
    <property type="nucleotide sequence ID" value="NZ_JAHKKG010000004.1"/>
</dbReference>
<dbReference type="Proteomes" id="UP001519654">
    <property type="component" value="Unassembled WGS sequence"/>
</dbReference>
<protein>
    <submittedName>
        <fullName evidence="6">Substrate-binding domain-containing protein</fullName>
    </submittedName>
</protein>
<name>A0ABS5YLJ7_9ACTN</name>
<evidence type="ECO:0000256" key="4">
    <source>
        <dbReference type="SAM" id="SignalP"/>
    </source>
</evidence>
<evidence type="ECO:0000256" key="3">
    <source>
        <dbReference type="SAM" id="MobiDB-lite"/>
    </source>
</evidence>
<feature type="region of interest" description="Disordered" evidence="3">
    <location>
        <begin position="22"/>
        <end position="60"/>
    </location>
</feature>
<feature type="chain" id="PRO_5045406822" evidence="4">
    <location>
        <begin position="22"/>
        <end position="386"/>
    </location>
</feature>
<proteinExistence type="predicted"/>
<dbReference type="EMBL" id="JAHKKG010000004">
    <property type="protein sequence ID" value="MBU2664331.1"/>
    <property type="molecule type" value="Genomic_DNA"/>
</dbReference>
<comment type="subcellular location">
    <subcellularLocation>
        <location evidence="1">Cell envelope</location>
    </subcellularLocation>
</comment>
<feature type="domain" description="Periplasmic binding protein" evidence="5">
    <location>
        <begin position="55"/>
        <end position="311"/>
    </location>
</feature>
<feature type="compositionally biased region" description="Low complexity" evidence="3">
    <location>
        <begin position="22"/>
        <end position="36"/>
    </location>
</feature>
<dbReference type="InterPro" id="IPR025997">
    <property type="entry name" value="SBP_2_dom"/>
</dbReference>
<accession>A0ABS5YLJ7</accession>
<keyword evidence="7" id="KW-1185">Reference proteome</keyword>
<reference evidence="6 7" key="1">
    <citation type="submission" date="2021-06" db="EMBL/GenBank/DDBJ databases">
        <title>Actinoplanes lichenicola sp. nov., and Actinoplanes ovalisporus sp. nov., isolated from lichen in Thailand.</title>
        <authorList>
            <person name="Saeng-In P."/>
            <person name="Kanchanasin P."/>
            <person name="Yuki M."/>
            <person name="Kudo T."/>
            <person name="Ohkuma M."/>
            <person name="Phongsopitanun W."/>
            <person name="Tanasupawat S."/>
        </authorList>
    </citation>
    <scope>NUCLEOTIDE SEQUENCE [LARGE SCALE GENOMIC DNA]</scope>
    <source>
        <strain evidence="6 7">NBRC 110975</strain>
    </source>
</reference>
<evidence type="ECO:0000256" key="1">
    <source>
        <dbReference type="ARBA" id="ARBA00004196"/>
    </source>
</evidence>
<evidence type="ECO:0000313" key="6">
    <source>
        <dbReference type="EMBL" id="MBU2664331.1"/>
    </source>
</evidence>
<dbReference type="Pfam" id="PF13407">
    <property type="entry name" value="Peripla_BP_4"/>
    <property type="match status" value="1"/>
</dbReference>
<sequence>MRKKLLAFAAVGLMATATMTACDDSSNADSSSSGTSTIGGGGSGARVGVILPDEESSNRWRDEDPKYLEAAFKQQNVAVEIRNAKGDRAAFQQIADQMLNSGVKVLVIANLDSASGKAVLAKAREKKVPTIDYDRLTLNGGADYYVSFDNVKVGELQAYGLSKCLESKGAGNPIVAQLNGSPSDNNATLFKDGYDRILDQQYDTATFTKGPEQWVPDWDNDEAGKIFEQMLKQTPQIGGVLAANDGIGNAVIKVLRKYKRAGSVPVTGQDATVEGLQNILTGEQCMTVYKAVKLEAENAARVAITLFKGEKPVVKDNLKDPESGAYVPFISLPPASITAENINDVVVVDKYISQDTLCKGKYLQLCKDNGVGTFADDKAKNDDNNQ</sequence>
<evidence type="ECO:0000256" key="2">
    <source>
        <dbReference type="ARBA" id="ARBA00022729"/>
    </source>
</evidence>
<dbReference type="InterPro" id="IPR028082">
    <property type="entry name" value="Peripla_BP_I"/>
</dbReference>
<dbReference type="InterPro" id="IPR050555">
    <property type="entry name" value="Bact_Solute-Bind_Prot2"/>
</dbReference>
<evidence type="ECO:0000259" key="5">
    <source>
        <dbReference type="Pfam" id="PF13407"/>
    </source>
</evidence>
<keyword evidence="2 4" id="KW-0732">Signal</keyword>